<dbReference type="PANTHER" id="PTHR43433">
    <property type="entry name" value="HYDROLASE, ALPHA/BETA FOLD FAMILY PROTEIN"/>
    <property type="match status" value="1"/>
</dbReference>
<dbReference type="InterPro" id="IPR050471">
    <property type="entry name" value="AB_hydrolase"/>
</dbReference>
<evidence type="ECO:0000259" key="1">
    <source>
        <dbReference type="Pfam" id="PF00561"/>
    </source>
</evidence>
<dbReference type="PANTHER" id="PTHR43433:SF1">
    <property type="entry name" value="BLL5160 PROTEIN"/>
    <property type="match status" value="1"/>
</dbReference>
<evidence type="ECO:0000313" key="2">
    <source>
        <dbReference type="EMBL" id="UYQ74134.1"/>
    </source>
</evidence>
<evidence type="ECO:0000313" key="3">
    <source>
        <dbReference type="Proteomes" id="UP001163882"/>
    </source>
</evidence>
<gene>
    <name evidence="2" type="primary">pcaD</name>
    <name evidence="2" type="ORF">OF122_15360</name>
</gene>
<keyword evidence="3" id="KW-1185">Reference proteome</keyword>
<keyword evidence="2" id="KW-0378">Hydrolase</keyword>
<dbReference type="InterPro" id="IPR026968">
    <property type="entry name" value="PcaD/CatD"/>
</dbReference>
<dbReference type="RefSeq" id="WP_264227679.1">
    <property type="nucleotide sequence ID" value="NZ_CP107716.1"/>
</dbReference>
<dbReference type="EC" id="3.1.1.24" evidence="2"/>
<sequence>MQFLKVDDAVLHYQVIGGPENGPVLVFANALGTDFRIWRDVIVRLVGKFTILTYDKRGHGLSETGEGPVTIARHAEDLAAIMDHAGLGSAVICGLSVGGLIAQQLYIDRRDLVSALILCDTAAKLGDADSWNQRIAKVEANGISSLADTVMANWFTAQFRADRSEELAGYRTMLERQSPNGYIATCAAIRDADLREKARQIGVPAICVVGDQDGSTPVEMVGGLAKAIPGSRFEVIKGAGHLPCVETPERLADIILVFVGGLENRATLN</sequence>
<dbReference type="Pfam" id="PF00561">
    <property type="entry name" value="Abhydrolase_1"/>
    <property type="match status" value="1"/>
</dbReference>
<dbReference type="EMBL" id="CP107716">
    <property type="protein sequence ID" value="UYQ74134.1"/>
    <property type="molecule type" value="Genomic_DNA"/>
</dbReference>
<feature type="domain" description="AB hydrolase-1" evidence="1">
    <location>
        <begin position="23"/>
        <end position="246"/>
    </location>
</feature>
<accession>A0ABY6IU27</accession>
<dbReference type="InterPro" id="IPR029058">
    <property type="entry name" value="AB_hydrolase_fold"/>
</dbReference>
<protein>
    <submittedName>
        <fullName evidence="2">3-oxoadipate enol-lactonase</fullName>
        <ecNumber evidence="2">3.1.1.24</ecNumber>
    </submittedName>
</protein>
<dbReference type="NCBIfam" id="TIGR02427">
    <property type="entry name" value="protocat_pcaD"/>
    <property type="match status" value="1"/>
</dbReference>
<reference evidence="2" key="1">
    <citation type="submission" date="2022-10" db="EMBL/GenBank/DDBJ databases">
        <title>YIM 151497 complete genome.</title>
        <authorList>
            <person name="Chen X."/>
        </authorList>
    </citation>
    <scope>NUCLEOTIDE SEQUENCE</scope>
    <source>
        <strain evidence="2">YIM 151497</strain>
    </source>
</reference>
<organism evidence="2 3">
    <name type="scientific">Pelagibacterium flavum</name>
    <dbReference type="NCBI Taxonomy" id="2984530"/>
    <lineage>
        <taxon>Bacteria</taxon>
        <taxon>Pseudomonadati</taxon>
        <taxon>Pseudomonadota</taxon>
        <taxon>Alphaproteobacteria</taxon>
        <taxon>Hyphomicrobiales</taxon>
        <taxon>Devosiaceae</taxon>
        <taxon>Pelagibacterium</taxon>
    </lineage>
</organism>
<dbReference type="GO" id="GO:0047570">
    <property type="term" value="F:3-oxoadipate enol-lactonase activity"/>
    <property type="evidence" value="ECO:0007669"/>
    <property type="project" value="UniProtKB-EC"/>
</dbReference>
<proteinExistence type="predicted"/>
<dbReference type="SUPFAM" id="SSF53474">
    <property type="entry name" value="alpha/beta-Hydrolases"/>
    <property type="match status" value="1"/>
</dbReference>
<dbReference type="Proteomes" id="UP001163882">
    <property type="component" value="Chromosome"/>
</dbReference>
<name>A0ABY6IU27_9HYPH</name>
<dbReference type="InterPro" id="IPR000073">
    <property type="entry name" value="AB_hydrolase_1"/>
</dbReference>
<dbReference type="Gene3D" id="3.40.50.1820">
    <property type="entry name" value="alpha/beta hydrolase"/>
    <property type="match status" value="1"/>
</dbReference>